<keyword evidence="2" id="KW-0479">Metal-binding</keyword>
<dbReference type="AlphaFoldDB" id="A0A7I8VB25"/>
<dbReference type="EMBL" id="CAJFCJ010000003">
    <property type="protein sequence ID" value="CAD5113383.1"/>
    <property type="molecule type" value="Genomic_DNA"/>
</dbReference>
<evidence type="ECO:0000256" key="2">
    <source>
        <dbReference type="ARBA" id="ARBA00022723"/>
    </source>
</evidence>
<organism evidence="4 5">
    <name type="scientific">Dimorphilus gyrociliatus</name>
    <dbReference type="NCBI Taxonomy" id="2664684"/>
    <lineage>
        <taxon>Eukaryota</taxon>
        <taxon>Metazoa</taxon>
        <taxon>Spiralia</taxon>
        <taxon>Lophotrochozoa</taxon>
        <taxon>Annelida</taxon>
        <taxon>Polychaeta</taxon>
        <taxon>Polychaeta incertae sedis</taxon>
        <taxon>Dinophilidae</taxon>
        <taxon>Dimorphilus</taxon>
    </lineage>
</organism>
<evidence type="ECO:0000256" key="1">
    <source>
        <dbReference type="ARBA" id="ARBA00007818"/>
    </source>
</evidence>
<dbReference type="OrthoDB" id="10248838at2759"/>
<dbReference type="GO" id="GO:0008270">
    <property type="term" value="F:zinc ion binding"/>
    <property type="evidence" value="ECO:0007669"/>
    <property type="project" value="TreeGrafter"/>
</dbReference>
<evidence type="ECO:0000256" key="3">
    <source>
        <dbReference type="ARBA" id="ARBA00022833"/>
    </source>
</evidence>
<keyword evidence="5" id="KW-1185">Reference proteome</keyword>
<reference evidence="4 5" key="1">
    <citation type="submission" date="2020-08" db="EMBL/GenBank/DDBJ databases">
        <authorList>
            <person name="Hejnol A."/>
        </authorList>
    </citation>
    <scope>NUCLEOTIDE SEQUENCE [LARGE SCALE GENOMIC DNA]</scope>
</reference>
<dbReference type="PANTHER" id="PTHR12857">
    <property type="entry name" value="CXXC MOTIF CONTAINING ZINC BINDING PROTEIN"/>
    <property type="match status" value="1"/>
</dbReference>
<keyword evidence="3" id="KW-0862">Zinc</keyword>
<dbReference type="InterPro" id="IPR008584">
    <property type="entry name" value="CXXC_Zn-binding_euk"/>
</dbReference>
<dbReference type="PANTHER" id="PTHR12857:SF0">
    <property type="entry name" value="CXXC MOTIF CONTAINING ZINC BINDING PROTEIN"/>
    <property type="match status" value="1"/>
</dbReference>
<gene>
    <name evidence="4" type="ORF">DGYR_LOCUS2385</name>
</gene>
<dbReference type="Proteomes" id="UP000549394">
    <property type="component" value="Unassembled WGS sequence"/>
</dbReference>
<comment type="similarity">
    <text evidence="1">Belongs to the UPF0587 family.</text>
</comment>
<evidence type="ECO:0000313" key="4">
    <source>
        <dbReference type="EMBL" id="CAD5113383.1"/>
    </source>
</evidence>
<accession>A0A7I8VB25</accession>
<evidence type="ECO:0000313" key="5">
    <source>
        <dbReference type="Proteomes" id="UP000549394"/>
    </source>
</evidence>
<sequence>MGKISLELKARLENVTNFKADGEDFRWYLKLKCLNCGEETPDFVYLTLTENQPLKGGRGHASLVLKCKLCNRENSIDIIKDSIKEYLVEDFPKFKPFVTFDCRGVEPSAFSPRTGFKANGTGDRQCEFEDIDLKEEEWCDYDEKNKQEVGIYELEYHFKATK</sequence>
<dbReference type="Pfam" id="PF05907">
    <property type="entry name" value="CXXC_Zn-b_euk"/>
    <property type="match status" value="1"/>
</dbReference>
<dbReference type="SUPFAM" id="SSF141678">
    <property type="entry name" value="MAL13P1.257-like"/>
    <property type="match status" value="1"/>
</dbReference>
<comment type="caution">
    <text evidence="4">The sequence shown here is derived from an EMBL/GenBank/DDBJ whole genome shotgun (WGS) entry which is preliminary data.</text>
</comment>
<proteinExistence type="inferred from homology"/>
<protein>
    <submittedName>
        <fullName evidence="4">DgyrCDS2556</fullName>
    </submittedName>
</protein>
<name>A0A7I8VB25_9ANNE</name>